<protein>
    <submittedName>
        <fullName evidence="6">Importin subunit alpha</fullName>
    </submittedName>
</protein>
<dbReference type="InterPro" id="IPR016024">
    <property type="entry name" value="ARM-type_fold"/>
</dbReference>
<keyword evidence="4" id="KW-0653">Protein transport</keyword>
<reference evidence="6 8" key="2">
    <citation type="journal article" date="2014" name="BMC Genomics">
        <title>An improved genome release (version Mt4.0) for the model legume Medicago truncatula.</title>
        <authorList>
            <person name="Tang H."/>
            <person name="Krishnakumar V."/>
            <person name="Bidwell S."/>
            <person name="Rosen B."/>
            <person name="Chan A."/>
            <person name="Zhou S."/>
            <person name="Gentzbittel L."/>
            <person name="Childs K.L."/>
            <person name="Yandell M."/>
            <person name="Gundlach H."/>
            <person name="Mayer K.F."/>
            <person name="Schwartz D.C."/>
            <person name="Town C.D."/>
        </authorList>
    </citation>
    <scope>GENOME REANNOTATION</scope>
    <source>
        <strain evidence="6">A17</strain>
        <strain evidence="7 8">cv. Jemalong A17</strain>
    </source>
</reference>
<dbReference type="SMART" id="SM00185">
    <property type="entry name" value="ARM"/>
    <property type="match status" value="5"/>
</dbReference>
<dbReference type="InterPro" id="IPR032413">
    <property type="entry name" value="Arm_3"/>
</dbReference>
<evidence type="ECO:0000256" key="1">
    <source>
        <dbReference type="ARBA" id="ARBA00010394"/>
    </source>
</evidence>
<evidence type="ECO:0000256" key="3">
    <source>
        <dbReference type="ARBA" id="ARBA00022737"/>
    </source>
</evidence>
<dbReference type="SUPFAM" id="SSF48371">
    <property type="entry name" value="ARM repeat"/>
    <property type="match status" value="1"/>
</dbReference>
<evidence type="ECO:0000313" key="7">
    <source>
        <dbReference type="EnsemblPlants" id="KEH41663"/>
    </source>
</evidence>
<evidence type="ECO:0000256" key="5">
    <source>
        <dbReference type="PROSITE-ProRule" id="PRU00259"/>
    </source>
</evidence>
<proteinExistence type="inferred from homology"/>
<reference evidence="7" key="3">
    <citation type="submission" date="2015-04" db="UniProtKB">
        <authorList>
            <consortium name="EnsemblPlants"/>
        </authorList>
    </citation>
    <scope>IDENTIFICATION</scope>
    <source>
        <strain evidence="7">cv. Jemalong A17</strain>
    </source>
</reference>
<dbReference type="GO" id="GO:0015031">
    <property type="term" value="P:protein transport"/>
    <property type="evidence" value="ECO:0007669"/>
    <property type="project" value="UniProtKB-KW"/>
</dbReference>
<gene>
    <name evidence="6" type="ordered locus">MTR_1g053470</name>
</gene>
<dbReference type="Gene3D" id="1.25.10.10">
    <property type="entry name" value="Leucine-rich Repeat Variant"/>
    <property type="match status" value="1"/>
</dbReference>
<evidence type="ECO:0000256" key="2">
    <source>
        <dbReference type="ARBA" id="ARBA00022448"/>
    </source>
</evidence>
<dbReference type="PROSITE" id="PS50176">
    <property type="entry name" value="ARM_REPEAT"/>
    <property type="match status" value="1"/>
</dbReference>
<dbReference type="AlphaFoldDB" id="A0A072VJP7"/>
<dbReference type="PANTHER" id="PTHR23316">
    <property type="entry name" value="IMPORTIN ALPHA"/>
    <property type="match status" value="1"/>
</dbReference>
<evidence type="ECO:0000313" key="8">
    <source>
        <dbReference type="Proteomes" id="UP000002051"/>
    </source>
</evidence>
<sequence>MAQVNEHAKLSMLRKASWTLSNFCRGKPQPPFDQVKSALPALVDLIINSRDEEVVTDACWALSYLSDGTNEKIQAVIDTGVCPRLVELLQCTSSSWLIPVLRTVGNIVTGYDVQTQVIVDHQEALRGLYNLLTLDCKYKRTKEEACWTISNITAGNKQQIQAVIEAKIFGPLVNLLQNAKFDIKKEAARAISNATSGGSHEQIKFLVSQGCVKPLCELLVCSDPTIVTVCLEGLENILKVAVTAKMCCNSDDLNLYIQMFDDDKTLDNIEIVQHHENAEIYEKAMKIILTYYLLLDDEVILSEVPSIPYGVLSLSGLSLKSSHMMGQDGVQQLINRALLGWLGQCLVFHLTVTDVWWLDFLVTVDNTRLLSLK</sequence>
<dbReference type="ExpressionAtlas" id="A0A072VJP7">
    <property type="expression patterns" value="differential"/>
</dbReference>
<dbReference type="InterPro" id="IPR011989">
    <property type="entry name" value="ARM-like"/>
</dbReference>
<dbReference type="InterPro" id="IPR000225">
    <property type="entry name" value="Armadillo"/>
</dbReference>
<reference evidence="6 8" key="1">
    <citation type="journal article" date="2011" name="Nature">
        <title>The Medicago genome provides insight into the evolution of rhizobial symbioses.</title>
        <authorList>
            <person name="Young N.D."/>
            <person name="Debelle F."/>
            <person name="Oldroyd G.E."/>
            <person name="Geurts R."/>
            <person name="Cannon S.B."/>
            <person name="Udvardi M.K."/>
            <person name="Benedito V.A."/>
            <person name="Mayer K.F."/>
            <person name="Gouzy J."/>
            <person name="Schoof H."/>
            <person name="Van de Peer Y."/>
            <person name="Proost S."/>
            <person name="Cook D.R."/>
            <person name="Meyers B.C."/>
            <person name="Spannagl M."/>
            <person name="Cheung F."/>
            <person name="De Mita S."/>
            <person name="Krishnakumar V."/>
            <person name="Gundlach H."/>
            <person name="Zhou S."/>
            <person name="Mudge J."/>
            <person name="Bharti A.K."/>
            <person name="Murray J.D."/>
            <person name="Naoumkina M.A."/>
            <person name="Rosen B."/>
            <person name="Silverstein K.A."/>
            <person name="Tang H."/>
            <person name="Rombauts S."/>
            <person name="Zhao P.X."/>
            <person name="Zhou P."/>
            <person name="Barbe V."/>
            <person name="Bardou P."/>
            <person name="Bechner M."/>
            <person name="Bellec A."/>
            <person name="Berger A."/>
            <person name="Berges H."/>
            <person name="Bidwell S."/>
            <person name="Bisseling T."/>
            <person name="Choisne N."/>
            <person name="Couloux A."/>
            <person name="Denny R."/>
            <person name="Deshpande S."/>
            <person name="Dai X."/>
            <person name="Doyle J.J."/>
            <person name="Dudez A.M."/>
            <person name="Farmer A.D."/>
            <person name="Fouteau S."/>
            <person name="Franken C."/>
            <person name="Gibelin C."/>
            <person name="Gish J."/>
            <person name="Goldstein S."/>
            <person name="Gonzalez A.J."/>
            <person name="Green P.J."/>
            <person name="Hallab A."/>
            <person name="Hartog M."/>
            <person name="Hua A."/>
            <person name="Humphray S.J."/>
            <person name="Jeong D.H."/>
            <person name="Jing Y."/>
            <person name="Jocker A."/>
            <person name="Kenton S.M."/>
            <person name="Kim D.J."/>
            <person name="Klee K."/>
            <person name="Lai H."/>
            <person name="Lang C."/>
            <person name="Lin S."/>
            <person name="Macmil S.L."/>
            <person name="Magdelenat G."/>
            <person name="Matthews L."/>
            <person name="McCorrison J."/>
            <person name="Monaghan E.L."/>
            <person name="Mun J.H."/>
            <person name="Najar F.Z."/>
            <person name="Nicholson C."/>
            <person name="Noirot C."/>
            <person name="O'Bleness M."/>
            <person name="Paule C.R."/>
            <person name="Poulain J."/>
            <person name="Prion F."/>
            <person name="Qin B."/>
            <person name="Qu C."/>
            <person name="Retzel E.F."/>
            <person name="Riddle C."/>
            <person name="Sallet E."/>
            <person name="Samain S."/>
            <person name="Samson N."/>
            <person name="Sanders I."/>
            <person name="Saurat O."/>
            <person name="Scarpelli C."/>
            <person name="Schiex T."/>
            <person name="Segurens B."/>
            <person name="Severin A.J."/>
            <person name="Sherrier D.J."/>
            <person name="Shi R."/>
            <person name="Sims S."/>
            <person name="Singer S.R."/>
            <person name="Sinharoy S."/>
            <person name="Sterck L."/>
            <person name="Viollet A."/>
            <person name="Wang B.B."/>
            <person name="Wang K."/>
            <person name="Wang M."/>
            <person name="Wang X."/>
            <person name="Warfsmann J."/>
            <person name="Weissenbach J."/>
            <person name="White D.D."/>
            <person name="White J.D."/>
            <person name="Wiley G.B."/>
            <person name="Wincker P."/>
            <person name="Xing Y."/>
            <person name="Yang L."/>
            <person name="Yao Z."/>
            <person name="Ying F."/>
            <person name="Zhai J."/>
            <person name="Zhou L."/>
            <person name="Zuber A."/>
            <person name="Denarie J."/>
            <person name="Dixon R.A."/>
            <person name="May G.D."/>
            <person name="Schwartz D.C."/>
            <person name="Rogers J."/>
            <person name="Quetier F."/>
            <person name="Town C.D."/>
            <person name="Roe B.A."/>
        </authorList>
    </citation>
    <scope>NUCLEOTIDE SEQUENCE [LARGE SCALE GENOMIC DNA]</scope>
    <source>
        <strain evidence="6">A17</strain>
        <strain evidence="7 8">cv. Jemalong A17</strain>
    </source>
</reference>
<dbReference type="EnsemblPlants" id="KEH41663">
    <property type="protein sequence ID" value="KEH41663"/>
    <property type="gene ID" value="MTR_1g053470"/>
</dbReference>
<accession>A0A072VJP7</accession>
<keyword evidence="8" id="KW-1185">Reference proteome</keyword>
<comment type="similarity">
    <text evidence="1">Belongs to the importin alpha family.</text>
</comment>
<name>A0A072VJP7_MEDTR</name>
<keyword evidence="2" id="KW-0813">Transport</keyword>
<keyword evidence="3" id="KW-0677">Repeat</keyword>
<dbReference type="Pfam" id="PF16186">
    <property type="entry name" value="Arm_3"/>
    <property type="match status" value="1"/>
</dbReference>
<evidence type="ECO:0000313" key="6">
    <source>
        <dbReference type="EMBL" id="KEH41663.1"/>
    </source>
</evidence>
<dbReference type="EMBL" id="CM001217">
    <property type="protein sequence ID" value="KEH41663.1"/>
    <property type="molecule type" value="Genomic_DNA"/>
</dbReference>
<evidence type="ECO:0000256" key="4">
    <source>
        <dbReference type="ARBA" id="ARBA00022927"/>
    </source>
</evidence>
<dbReference type="STRING" id="3880.A0A072VJP7"/>
<dbReference type="Pfam" id="PF00514">
    <property type="entry name" value="Arm"/>
    <property type="match status" value="5"/>
</dbReference>
<dbReference type="Proteomes" id="UP000002051">
    <property type="component" value="Unassembled WGS sequence"/>
</dbReference>
<feature type="repeat" description="ARM" evidence="5">
    <location>
        <begin position="37"/>
        <end position="80"/>
    </location>
</feature>
<organism evidence="6 8">
    <name type="scientific">Medicago truncatula</name>
    <name type="common">Barrel medic</name>
    <name type="synonym">Medicago tribuloides</name>
    <dbReference type="NCBI Taxonomy" id="3880"/>
    <lineage>
        <taxon>Eukaryota</taxon>
        <taxon>Viridiplantae</taxon>
        <taxon>Streptophyta</taxon>
        <taxon>Embryophyta</taxon>
        <taxon>Tracheophyta</taxon>
        <taxon>Spermatophyta</taxon>
        <taxon>Magnoliopsida</taxon>
        <taxon>eudicotyledons</taxon>
        <taxon>Gunneridae</taxon>
        <taxon>Pentapetalae</taxon>
        <taxon>rosids</taxon>
        <taxon>fabids</taxon>
        <taxon>Fabales</taxon>
        <taxon>Fabaceae</taxon>
        <taxon>Papilionoideae</taxon>
        <taxon>50 kb inversion clade</taxon>
        <taxon>NPAAA clade</taxon>
        <taxon>Hologalegina</taxon>
        <taxon>IRL clade</taxon>
        <taxon>Trifolieae</taxon>
        <taxon>Medicago</taxon>
    </lineage>
</organism>